<dbReference type="AlphaFoldDB" id="G3AHZ5"/>
<dbReference type="GeneID" id="18873051"/>
<evidence type="ECO:0000313" key="6">
    <source>
        <dbReference type="EMBL" id="EGW34309.1"/>
    </source>
</evidence>
<dbReference type="Pfam" id="PF07524">
    <property type="entry name" value="Bromo_TP"/>
    <property type="match status" value="1"/>
</dbReference>
<dbReference type="Gene3D" id="1.10.20.10">
    <property type="entry name" value="Histone, subunit A"/>
    <property type="match status" value="1"/>
</dbReference>
<dbReference type="Proteomes" id="UP000000709">
    <property type="component" value="Unassembled WGS sequence"/>
</dbReference>
<protein>
    <recommendedName>
        <fullName evidence="5">Bromodomain associated domain-containing protein</fullName>
    </recommendedName>
</protein>
<evidence type="ECO:0000256" key="4">
    <source>
        <dbReference type="ARBA" id="ARBA00023242"/>
    </source>
</evidence>
<dbReference type="InterPro" id="IPR006565">
    <property type="entry name" value="BTP"/>
</dbReference>
<dbReference type="KEGG" id="spaa:SPAPADRAFT_59730"/>
<evidence type="ECO:0000256" key="3">
    <source>
        <dbReference type="ARBA" id="ARBA00023163"/>
    </source>
</evidence>
<dbReference type="FunCoup" id="G3AHZ5">
    <property type="interactions" value="279"/>
</dbReference>
<dbReference type="RefSeq" id="XP_007373893.1">
    <property type="nucleotide sequence ID" value="XM_007373831.1"/>
</dbReference>
<dbReference type="InParanoid" id="G3AHZ5"/>
<dbReference type="STRING" id="619300.G3AHZ5"/>
<keyword evidence="7" id="KW-1185">Reference proteome</keyword>
<organism evidence="7">
    <name type="scientific">Spathaspora passalidarum (strain NRRL Y-27907 / 11-Y1)</name>
    <dbReference type="NCBI Taxonomy" id="619300"/>
    <lineage>
        <taxon>Eukaryota</taxon>
        <taxon>Fungi</taxon>
        <taxon>Dikarya</taxon>
        <taxon>Ascomycota</taxon>
        <taxon>Saccharomycotina</taxon>
        <taxon>Pichiomycetes</taxon>
        <taxon>Debaryomycetaceae</taxon>
        <taxon>Spathaspora</taxon>
    </lineage>
</organism>
<evidence type="ECO:0000256" key="1">
    <source>
        <dbReference type="ARBA" id="ARBA00004123"/>
    </source>
</evidence>
<keyword evidence="3" id="KW-0804">Transcription</keyword>
<evidence type="ECO:0000259" key="5">
    <source>
        <dbReference type="SMART" id="SM00576"/>
    </source>
</evidence>
<evidence type="ECO:0000256" key="2">
    <source>
        <dbReference type="ARBA" id="ARBA00023015"/>
    </source>
</evidence>
<gene>
    <name evidence="6" type="ORF">SPAPADRAFT_59730</name>
</gene>
<evidence type="ECO:0000313" key="7">
    <source>
        <dbReference type="Proteomes" id="UP000000709"/>
    </source>
</evidence>
<dbReference type="OMA" id="NGFDKCK"/>
<sequence>MSDSFHFSLLRISIAQILKANGFDKCKPSTLNILTDIYIQYLTKLIQTSIKCSQLRTRSNTPELQDVTQSLILAGAIKPKNILQLNDDRFEESPYNTQSVDSFKNWTLYSENNSTARKLNELPPNLIKNLIEKRKLDINDGETDQQRRKRKYKERQDYYNQLKLDRHEPEEDEDLITSKDQLKWFNYLIEKDLKLGHDLKFLTTQANVVQEFMKYQNNTKFHPGNTNRITQHLLNLNKHDYLVGEVDHTEEDEDEQVVPSQDLMNLLPYNLKYNDHLLEEDLSKFFEVEQDQNQDQEQEQEVPLDNLIHEDHEFVQNHDEDMIINEEGIGGDNNLMFM</sequence>
<accession>G3AHZ5</accession>
<dbReference type="GO" id="GO:0005634">
    <property type="term" value="C:nucleus"/>
    <property type="evidence" value="ECO:0007669"/>
    <property type="project" value="UniProtKB-SubCell"/>
</dbReference>
<dbReference type="eggNOG" id="ENOG502S96D">
    <property type="taxonomic scope" value="Eukaryota"/>
</dbReference>
<keyword evidence="4" id="KW-0539">Nucleus</keyword>
<dbReference type="GO" id="GO:0046982">
    <property type="term" value="F:protein heterodimerization activity"/>
    <property type="evidence" value="ECO:0007669"/>
    <property type="project" value="InterPro"/>
</dbReference>
<reference evidence="6 7" key="1">
    <citation type="journal article" date="2011" name="Proc. Natl. Acad. Sci. U.S.A.">
        <title>Comparative genomics of xylose-fermenting fungi for enhanced biofuel production.</title>
        <authorList>
            <person name="Wohlbach D.J."/>
            <person name="Kuo A."/>
            <person name="Sato T.K."/>
            <person name="Potts K.M."/>
            <person name="Salamov A.A."/>
            <person name="LaButti K.M."/>
            <person name="Sun H."/>
            <person name="Clum A."/>
            <person name="Pangilinan J.L."/>
            <person name="Lindquist E.A."/>
            <person name="Lucas S."/>
            <person name="Lapidus A."/>
            <person name="Jin M."/>
            <person name="Gunawan C."/>
            <person name="Balan V."/>
            <person name="Dale B.E."/>
            <person name="Jeffries T.W."/>
            <person name="Zinkel R."/>
            <person name="Barry K.W."/>
            <person name="Grigoriev I.V."/>
            <person name="Gasch A.P."/>
        </authorList>
    </citation>
    <scope>NUCLEOTIDE SEQUENCE [LARGE SCALE GENOMIC DNA]</scope>
    <source>
        <strain evidence="7">NRRL Y-27907 / 11-Y1</strain>
    </source>
</reference>
<name>G3AHZ5_SPAPN</name>
<dbReference type="HOGENOM" id="CLU_039858_0_0_1"/>
<dbReference type="EMBL" id="GL996500">
    <property type="protein sequence ID" value="EGW34309.1"/>
    <property type="molecule type" value="Genomic_DNA"/>
</dbReference>
<comment type="subcellular location">
    <subcellularLocation>
        <location evidence="1">Nucleus</location>
    </subcellularLocation>
</comment>
<keyword evidence="2" id="KW-0805">Transcription regulation</keyword>
<feature type="domain" description="Bromodomain associated" evidence="5">
    <location>
        <begin position="3"/>
        <end position="80"/>
    </location>
</feature>
<dbReference type="CDD" id="cd00076">
    <property type="entry name" value="HFD_SF"/>
    <property type="match status" value="1"/>
</dbReference>
<dbReference type="OrthoDB" id="5402929at2759"/>
<dbReference type="InterPro" id="IPR009072">
    <property type="entry name" value="Histone-fold"/>
</dbReference>
<proteinExistence type="predicted"/>
<dbReference type="SMART" id="SM00576">
    <property type="entry name" value="BTP"/>
    <property type="match status" value="1"/>
</dbReference>